<evidence type="ECO:0000313" key="4">
    <source>
        <dbReference type="WBParaSite" id="PDA_v2.g11901.t1"/>
    </source>
</evidence>
<feature type="compositionally biased region" description="Basic residues" evidence="2">
    <location>
        <begin position="281"/>
        <end position="293"/>
    </location>
</feature>
<accession>A0A914P3N4</accession>
<reference evidence="4" key="1">
    <citation type="submission" date="2022-11" db="UniProtKB">
        <authorList>
            <consortium name="WormBaseParasite"/>
        </authorList>
    </citation>
    <scope>IDENTIFICATION</scope>
</reference>
<feature type="region of interest" description="Disordered" evidence="2">
    <location>
        <begin position="246"/>
        <end position="296"/>
    </location>
</feature>
<proteinExistence type="predicted"/>
<feature type="coiled-coil region" evidence="1">
    <location>
        <begin position="56"/>
        <end position="209"/>
    </location>
</feature>
<evidence type="ECO:0000256" key="1">
    <source>
        <dbReference type="SAM" id="Coils"/>
    </source>
</evidence>
<sequence length="418" mass="46708">MITFFCLKRKIEAKEFEIGNLEAQVTALPAQTPTADAEVQTDEANRDLNAMPTGEIESLREKLKQNVDLNETLERDLESNVKALEVANEKTEQLLQTVAEAKTRLAEKEDAIAKLQADLENAQTLVDNADAEVGDWKHKHADATYAFEQAQAELDKKVAELKGANQKLEELETEAAKWRGNALSAEEDYAQVEDELKEAREQIKNLQTRLIAPQPPPTGSSPPAASHQTAQDQIVETAEVQINQDQPDEADNEEQDQHVQLDDQDQSDDGEQSPPTASQSSKRRRVRRAKKPKPALVPIEIQETKLAGVFDEDIRRLTADEIEARRAVRRTFSKGDSCCNRSRGVHHSCWNMDKCRVKQDAKGKNDFEDIGAKMKNSPWFCRTCSDAAYRKQFEENDKKLLPAASSSSQAAPSSSQAE</sequence>
<evidence type="ECO:0000256" key="2">
    <source>
        <dbReference type="SAM" id="MobiDB-lite"/>
    </source>
</evidence>
<feature type="region of interest" description="Disordered" evidence="2">
    <location>
        <begin position="210"/>
        <end position="232"/>
    </location>
</feature>
<protein>
    <submittedName>
        <fullName evidence="4">Uncharacterized protein</fullName>
    </submittedName>
</protein>
<name>A0A914P3N4_9BILA</name>
<keyword evidence="1" id="KW-0175">Coiled coil</keyword>
<dbReference type="AlphaFoldDB" id="A0A914P3N4"/>
<keyword evidence="3" id="KW-1185">Reference proteome</keyword>
<feature type="compositionally biased region" description="Acidic residues" evidence="2">
    <location>
        <begin position="262"/>
        <end position="271"/>
    </location>
</feature>
<organism evidence="3 4">
    <name type="scientific">Panagrolaimus davidi</name>
    <dbReference type="NCBI Taxonomy" id="227884"/>
    <lineage>
        <taxon>Eukaryota</taxon>
        <taxon>Metazoa</taxon>
        <taxon>Ecdysozoa</taxon>
        <taxon>Nematoda</taxon>
        <taxon>Chromadorea</taxon>
        <taxon>Rhabditida</taxon>
        <taxon>Tylenchina</taxon>
        <taxon>Panagrolaimomorpha</taxon>
        <taxon>Panagrolaimoidea</taxon>
        <taxon>Panagrolaimidae</taxon>
        <taxon>Panagrolaimus</taxon>
    </lineage>
</organism>
<evidence type="ECO:0000313" key="3">
    <source>
        <dbReference type="Proteomes" id="UP000887578"/>
    </source>
</evidence>
<dbReference type="WBParaSite" id="PDA_v2.g11901.t1">
    <property type="protein sequence ID" value="PDA_v2.g11901.t1"/>
    <property type="gene ID" value="PDA_v2.g11901"/>
</dbReference>
<dbReference type="Proteomes" id="UP000887578">
    <property type="component" value="Unplaced"/>
</dbReference>
<dbReference type="Gene3D" id="1.10.287.1490">
    <property type="match status" value="1"/>
</dbReference>